<name>K9F2I9_9ACTO</name>
<comment type="caution">
    <text evidence="1">The sequence shown here is derived from an EMBL/GenBank/DDBJ whole genome shotgun (WGS) entry which is preliminary data.</text>
</comment>
<dbReference type="PANTHER" id="PTHR39420:SF1">
    <property type="entry name" value="HYDROLASE"/>
    <property type="match status" value="1"/>
</dbReference>
<dbReference type="AlphaFoldDB" id="K9F2I9"/>
<dbReference type="STRING" id="202789.GCA_001457435_01657"/>
<sequence>MNSSHQLRSGESALLGAVRKAARSLAGTIAGRGPAAPLGTARQMNADLIEGAQRAVRLVPRVAHLDVDLSGVALGAVSREGWLDEAAPGIERMFGDVSELGSNPVIPVGFSFVARSILGQYEPYAKRLTLVAPNIYAFEAEYDLNRRDVSLWVAAHELTHAAQFEAAPWLKEELRGFIGKVVNDGASDLAPINALMSVLEGHAEYVMNELPSAELPTRRQLERAIAAKREAKAKKKGARLREATGIAQKARQYSQGKEFVRGAIEAAGVENFNRIWHSRENFPTPAELAAPEEWVRRVIGEAGEER</sequence>
<dbReference type="HOGENOM" id="CLU_059556_0_0_11"/>
<dbReference type="PATRIC" id="fig|883066.3.peg.498"/>
<dbReference type="EMBL" id="AGWL01000002">
    <property type="protein sequence ID" value="EKU95690.1"/>
    <property type="molecule type" value="Genomic_DNA"/>
</dbReference>
<dbReference type="InterPro" id="IPR042271">
    <property type="entry name" value="Zinicin_2_N"/>
</dbReference>
<dbReference type="eggNOG" id="COG5282">
    <property type="taxonomic scope" value="Bacteria"/>
</dbReference>
<dbReference type="Pfam" id="PF10103">
    <property type="entry name" value="Zincin_2"/>
    <property type="match status" value="1"/>
</dbReference>
<keyword evidence="2" id="KW-1185">Reference proteome</keyword>
<dbReference type="RefSeq" id="WP_007000694.1">
    <property type="nucleotide sequence ID" value="NZ_JH992955.1"/>
</dbReference>
<accession>K9F2I9</accession>
<evidence type="ECO:0000313" key="1">
    <source>
        <dbReference type="EMBL" id="EKU95690.1"/>
    </source>
</evidence>
<organism evidence="1 2">
    <name type="scientific">Actinobaculum massiliense ACS-171-V-Col2</name>
    <dbReference type="NCBI Taxonomy" id="883066"/>
    <lineage>
        <taxon>Bacteria</taxon>
        <taxon>Bacillati</taxon>
        <taxon>Actinomycetota</taxon>
        <taxon>Actinomycetes</taxon>
        <taxon>Actinomycetales</taxon>
        <taxon>Actinomycetaceae</taxon>
        <taxon>Actinobaculum</taxon>
    </lineage>
</organism>
<dbReference type="SUPFAM" id="SSF55486">
    <property type="entry name" value="Metalloproteases ('zincins'), catalytic domain"/>
    <property type="match status" value="1"/>
</dbReference>
<dbReference type="PANTHER" id="PTHR39420">
    <property type="match status" value="1"/>
</dbReference>
<gene>
    <name evidence="1" type="ORF">HMPREF9233_00477</name>
</gene>
<protein>
    <recommendedName>
        <fullName evidence="3">Coenzyme F420 biosynthesis-associated protein</fullName>
    </recommendedName>
</protein>
<dbReference type="InterPro" id="IPR018766">
    <property type="entry name" value="Zinicin_2"/>
</dbReference>
<reference evidence="1 2" key="1">
    <citation type="submission" date="2012-09" db="EMBL/GenBank/DDBJ databases">
        <title>The Genome Sequence of Actinobaculum massiliae ACS-171-V-COL2.</title>
        <authorList>
            <consortium name="The Broad Institute Genome Sequencing Platform"/>
            <person name="Earl A."/>
            <person name="Ward D."/>
            <person name="Feldgarden M."/>
            <person name="Gevers D."/>
            <person name="Saerens B."/>
            <person name="Vaneechoutte M."/>
            <person name="Walker B."/>
            <person name="Young S.K."/>
            <person name="Zeng Q."/>
            <person name="Gargeya S."/>
            <person name="Fitzgerald M."/>
            <person name="Haas B."/>
            <person name="Abouelleil A."/>
            <person name="Alvarado L."/>
            <person name="Arachchi H.M."/>
            <person name="Berlin A."/>
            <person name="Chapman S.B."/>
            <person name="Goldberg J."/>
            <person name="Griggs A."/>
            <person name="Gujja S."/>
            <person name="Hansen M."/>
            <person name="Howarth C."/>
            <person name="Imamovic A."/>
            <person name="Larimer J."/>
            <person name="McCowen C."/>
            <person name="Montmayeur A."/>
            <person name="Murphy C."/>
            <person name="Neiman D."/>
            <person name="Pearson M."/>
            <person name="Priest M."/>
            <person name="Roberts A."/>
            <person name="Saif S."/>
            <person name="Shea T."/>
            <person name="Sisk P."/>
            <person name="Sykes S."/>
            <person name="Wortman J."/>
            <person name="Nusbaum C."/>
            <person name="Birren B."/>
        </authorList>
    </citation>
    <scope>NUCLEOTIDE SEQUENCE [LARGE SCALE GENOMIC DNA]</scope>
    <source>
        <strain evidence="2">ACS-171-V-Col2</strain>
    </source>
</reference>
<evidence type="ECO:0008006" key="3">
    <source>
        <dbReference type="Google" id="ProtNLM"/>
    </source>
</evidence>
<evidence type="ECO:0000313" key="2">
    <source>
        <dbReference type="Proteomes" id="UP000009888"/>
    </source>
</evidence>
<dbReference type="Gene3D" id="1.20.150.30">
    <property type="entry name" value="Zincin-like metallopeptidase, N-terminal domain"/>
    <property type="match status" value="1"/>
</dbReference>
<proteinExistence type="predicted"/>
<dbReference type="Proteomes" id="UP000009888">
    <property type="component" value="Unassembled WGS sequence"/>
</dbReference>